<dbReference type="EMBL" id="JBDPZN010000006">
    <property type="protein sequence ID" value="MEO3683478.1"/>
    <property type="molecule type" value="Genomic_DNA"/>
</dbReference>
<reference evidence="1 2" key="1">
    <citation type="submission" date="2024-05" db="EMBL/GenBank/DDBJ databases">
        <title>Genome sequencing of Marine Estuary Bacteria, Shewanella vesiculosa and S. baltica, and Pseudomonas syringae.</title>
        <authorList>
            <person name="Gurung A."/>
            <person name="Maclea K.S."/>
        </authorList>
    </citation>
    <scope>NUCLEOTIDE SEQUENCE [LARGE SCALE GENOMIC DNA]</scope>
    <source>
        <strain evidence="1 2">1A</strain>
    </source>
</reference>
<name>A0ABV0FRL7_9GAMM</name>
<proteinExistence type="predicted"/>
<comment type="caution">
    <text evidence="1">The sequence shown here is derived from an EMBL/GenBank/DDBJ whole genome shotgun (WGS) entry which is preliminary data.</text>
</comment>
<keyword evidence="2" id="KW-1185">Reference proteome</keyword>
<dbReference type="Proteomes" id="UP001477278">
    <property type="component" value="Unassembled WGS sequence"/>
</dbReference>
<dbReference type="RefSeq" id="WP_347690510.1">
    <property type="nucleotide sequence ID" value="NZ_JBDPZN010000006.1"/>
</dbReference>
<accession>A0ABV0FRL7</accession>
<protein>
    <submittedName>
        <fullName evidence="1">Uncharacterized protein</fullName>
    </submittedName>
</protein>
<evidence type="ECO:0000313" key="2">
    <source>
        <dbReference type="Proteomes" id="UP001477278"/>
    </source>
</evidence>
<sequence>MKSLTLLLNIRRGIFVDMAYGHQRRGASPTPDQEETNGCYRFFLFLELAQPPRNIVALYKTTAAKRSPWGLIQLLTALDFCLSLIRKC</sequence>
<gene>
    <name evidence="1" type="ORF">ABHN84_14445</name>
</gene>
<organism evidence="1 2">
    <name type="scientific">Shewanella vesiculosa</name>
    <dbReference type="NCBI Taxonomy" id="518738"/>
    <lineage>
        <taxon>Bacteria</taxon>
        <taxon>Pseudomonadati</taxon>
        <taxon>Pseudomonadota</taxon>
        <taxon>Gammaproteobacteria</taxon>
        <taxon>Alteromonadales</taxon>
        <taxon>Shewanellaceae</taxon>
        <taxon>Shewanella</taxon>
    </lineage>
</organism>
<evidence type="ECO:0000313" key="1">
    <source>
        <dbReference type="EMBL" id="MEO3683478.1"/>
    </source>
</evidence>